<evidence type="ECO:0000313" key="1">
    <source>
        <dbReference type="EMBL" id="GGA19638.1"/>
    </source>
</evidence>
<dbReference type="EMBL" id="BMFY01000010">
    <property type="protein sequence ID" value="GGA19638.1"/>
    <property type="molecule type" value="Genomic_DNA"/>
</dbReference>
<gene>
    <name evidence="1" type="ORF">GCM10011333_23440</name>
</gene>
<organism evidence="1 2">
    <name type="scientific">Sediminivirga luteola</name>
    <dbReference type="NCBI Taxonomy" id="1774748"/>
    <lineage>
        <taxon>Bacteria</taxon>
        <taxon>Bacillati</taxon>
        <taxon>Actinomycetota</taxon>
        <taxon>Actinomycetes</taxon>
        <taxon>Micrococcales</taxon>
        <taxon>Brevibacteriaceae</taxon>
        <taxon>Sediminivirga</taxon>
    </lineage>
</organism>
<dbReference type="SUPFAM" id="SSF48498">
    <property type="entry name" value="Tetracyclin repressor-like, C-terminal domain"/>
    <property type="match status" value="1"/>
</dbReference>
<dbReference type="SUPFAM" id="SSF46689">
    <property type="entry name" value="Homeodomain-like"/>
    <property type="match status" value="1"/>
</dbReference>
<keyword evidence="2" id="KW-1185">Reference proteome</keyword>
<dbReference type="Proteomes" id="UP000616114">
    <property type="component" value="Unassembled WGS sequence"/>
</dbReference>
<dbReference type="AlphaFoldDB" id="A0A8J2XJD7"/>
<evidence type="ECO:0000313" key="2">
    <source>
        <dbReference type="Proteomes" id="UP000616114"/>
    </source>
</evidence>
<protein>
    <submittedName>
        <fullName evidence="1">Tetracycline repressor, C-all-alpha domain protein</fullName>
    </submittedName>
</protein>
<comment type="caution">
    <text evidence="1">The sequence shown here is derived from an EMBL/GenBank/DDBJ whole genome shotgun (WGS) entry which is preliminary data.</text>
</comment>
<proteinExistence type="predicted"/>
<dbReference type="InterPro" id="IPR036271">
    <property type="entry name" value="Tet_transcr_reg_TetR-rel_C_sf"/>
</dbReference>
<name>A0A8J2XJD7_9MICO</name>
<dbReference type="InterPro" id="IPR009057">
    <property type="entry name" value="Homeodomain-like_sf"/>
</dbReference>
<accession>A0A8J2XJD7</accession>
<sequence length="219" mass="23446">MPRPSTRILSPEIIARAALDMVRREHDFTIPGVAARLGVNPSSLYHHAPGGRAEIIALVRRELYAGIDCAALRDSARPWRGRLAAWIREYRAASAMAPASVPLLVGSAVDDEATLEIYEALMSILADAGVPRADWIPLSAMLDAIVMGSAVDAGAPVPLWRVPEGPDAAARFPLLREALPGGDGPERPLQGLDLAVAAAVVQVERHAQATGDRCRRHDH</sequence>
<dbReference type="Gene3D" id="1.10.357.10">
    <property type="entry name" value="Tetracycline Repressor, domain 2"/>
    <property type="match status" value="1"/>
</dbReference>
<reference evidence="1" key="2">
    <citation type="submission" date="2020-09" db="EMBL/GenBank/DDBJ databases">
        <authorList>
            <person name="Sun Q."/>
            <person name="Zhou Y."/>
        </authorList>
    </citation>
    <scope>NUCLEOTIDE SEQUENCE</scope>
    <source>
        <strain evidence="1">CGMCC 1.12785</strain>
    </source>
</reference>
<reference evidence="1" key="1">
    <citation type="journal article" date="2014" name="Int. J. Syst. Evol. Microbiol.">
        <title>Complete genome sequence of Corynebacterium casei LMG S-19264T (=DSM 44701T), isolated from a smear-ripened cheese.</title>
        <authorList>
            <consortium name="US DOE Joint Genome Institute (JGI-PGF)"/>
            <person name="Walter F."/>
            <person name="Albersmeier A."/>
            <person name="Kalinowski J."/>
            <person name="Ruckert C."/>
        </authorList>
    </citation>
    <scope>NUCLEOTIDE SEQUENCE</scope>
    <source>
        <strain evidence="1">CGMCC 1.12785</strain>
    </source>
</reference>
<dbReference type="RefSeq" id="WP_188551085.1">
    <property type="nucleotide sequence ID" value="NZ_BMFY01000010.1"/>
</dbReference>